<evidence type="ECO:0000313" key="14">
    <source>
        <dbReference type="Proteomes" id="UP000242141"/>
    </source>
</evidence>
<dbReference type="AlphaFoldDB" id="A0A0G7ZNI8"/>
<evidence type="ECO:0000256" key="9">
    <source>
        <dbReference type="ARBA" id="ARBA00022975"/>
    </source>
</evidence>
<evidence type="ECO:0000256" key="3">
    <source>
        <dbReference type="ARBA" id="ARBA00007614"/>
    </source>
</evidence>
<comment type="similarity">
    <text evidence="3 11">Belongs to the UMP kinase family.</text>
</comment>
<feature type="binding site" evidence="11">
    <location>
        <position position="174"/>
    </location>
    <ligand>
        <name>ATP</name>
        <dbReference type="ChEBI" id="CHEBI:30616"/>
    </ligand>
</feature>
<sequence>MINKKERIILKLSGEALTNSKEKLFSQDILKNITEQISYLIKKYQLKIGIVIGGGNIFRGSFAKSLGMIKNEETADHMGMLATTINALALNIYLKNAKIKSTVLNAREIKGLLKEVSEKNIDEAFLENDVIIFGGGTGKPYVSTDTAAALRAIESKSSFILMAKNNIDGIYNKDPNRFTDAKFFKQITFKEFINLNLQAIDHQALEKLQDTNVKIIVFNMNDKNNIIKLYENKLKIKTVLTK</sequence>
<dbReference type="InterPro" id="IPR001048">
    <property type="entry name" value="Asp/Glu/Uridylate_kinase"/>
</dbReference>
<dbReference type="Pfam" id="PF00696">
    <property type="entry name" value="AA_kinase"/>
    <property type="match status" value="1"/>
</dbReference>
<comment type="function">
    <text evidence="11">Catalyzes the reversible phosphorylation of UMP to UDP.</text>
</comment>
<proteinExistence type="inferred from homology"/>
<feature type="binding site" evidence="11">
    <location>
        <begin position="137"/>
        <end position="144"/>
    </location>
    <ligand>
        <name>UMP</name>
        <dbReference type="ChEBI" id="CHEBI:57865"/>
    </ligand>
</feature>
<dbReference type="GO" id="GO:0005524">
    <property type="term" value="F:ATP binding"/>
    <property type="evidence" value="ECO:0007669"/>
    <property type="project" value="UniProtKB-KW"/>
</dbReference>
<evidence type="ECO:0000256" key="7">
    <source>
        <dbReference type="ARBA" id="ARBA00022777"/>
    </source>
</evidence>
<dbReference type="EMBL" id="CWGI01000001">
    <property type="protein sequence ID" value="CRX37298.1"/>
    <property type="molecule type" value="Genomic_DNA"/>
</dbReference>
<comment type="catalytic activity">
    <reaction evidence="10 11">
        <text>UMP + ATP = UDP + ADP</text>
        <dbReference type="Rhea" id="RHEA:24400"/>
        <dbReference type="ChEBI" id="CHEBI:30616"/>
        <dbReference type="ChEBI" id="CHEBI:57865"/>
        <dbReference type="ChEBI" id="CHEBI:58223"/>
        <dbReference type="ChEBI" id="CHEBI:456216"/>
        <dbReference type="EC" id="2.7.4.22"/>
    </reaction>
</comment>
<protein>
    <recommendedName>
        <fullName evidence="11">Uridylate kinase</fullName>
        <shortName evidence="11">UK</shortName>
        <ecNumber evidence="11">2.7.4.22</ecNumber>
    </recommendedName>
    <alternativeName>
        <fullName evidence="11">Uridine monophosphate kinase</fullName>
        <shortName evidence="11">UMP kinase</shortName>
        <shortName evidence="11">UMPK</shortName>
    </alternativeName>
</protein>
<evidence type="ECO:0000259" key="12">
    <source>
        <dbReference type="Pfam" id="PF00696"/>
    </source>
</evidence>
<dbReference type="PANTHER" id="PTHR42833:SF4">
    <property type="entry name" value="URIDYLATE KINASE PUMPKIN, CHLOROPLASTIC"/>
    <property type="match status" value="1"/>
</dbReference>
<feature type="domain" description="Aspartate/glutamate/uridylate kinase" evidence="12">
    <location>
        <begin position="7"/>
        <end position="219"/>
    </location>
</feature>
<feature type="binding site" evidence="11">
    <location>
        <begin position="11"/>
        <end position="14"/>
    </location>
    <ligand>
        <name>ATP</name>
        <dbReference type="ChEBI" id="CHEBI:30616"/>
    </ligand>
</feature>
<keyword evidence="7 11" id="KW-0418">Kinase</keyword>
<feature type="binding site" evidence="11">
    <location>
        <position position="59"/>
    </location>
    <ligand>
        <name>ATP</name>
        <dbReference type="ChEBI" id="CHEBI:30616"/>
    </ligand>
</feature>
<evidence type="ECO:0000256" key="11">
    <source>
        <dbReference type="HAMAP-Rule" id="MF_01220"/>
    </source>
</evidence>
<comment type="subunit">
    <text evidence="11">Homohexamer.</text>
</comment>
<evidence type="ECO:0000256" key="5">
    <source>
        <dbReference type="ARBA" id="ARBA00022679"/>
    </source>
</evidence>
<dbReference type="SUPFAM" id="SSF53633">
    <property type="entry name" value="Carbamate kinase-like"/>
    <property type="match status" value="1"/>
</dbReference>
<evidence type="ECO:0000256" key="6">
    <source>
        <dbReference type="ARBA" id="ARBA00022741"/>
    </source>
</evidence>
<dbReference type="HAMAP" id="MF_01220_B">
    <property type="entry name" value="PyrH_B"/>
    <property type="match status" value="1"/>
</dbReference>
<keyword evidence="5 11" id="KW-0808">Transferase</keyword>
<keyword evidence="14" id="KW-1185">Reference proteome</keyword>
<dbReference type="PIRSF" id="PIRSF005650">
    <property type="entry name" value="Uridylate_kin"/>
    <property type="match status" value="1"/>
</dbReference>
<accession>A0A0G7ZNI8</accession>
<gene>
    <name evidence="11" type="primary">pyrH</name>
    <name evidence="13" type="ORF">HEPPS_05290</name>
</gene>
<dbReference type="InterPro" id="IPR036393">
    <property type="entry name" value="AceGlu_kinase-like_sf"/>
</dbReference>
<keyword evidence="6 11" id="KW-0547">Nucleotide-binding</keyword>
<feature type="binding site" evidence="11">
    <location>
        <position position="165"/>
    </location>
    <ligand>
        <name>ATP</name>
        <dbReference type="ChEBI" id="CHEBI:30616"/>
    </ligand>
</feature>
<dbReference type="PANTHER" id="PTHR42833">
    <property type="entry name" value="URIDYLATE KINASE"/>
    <property type="match status" value="1"/>
</dbReference>
<dbReference type="InterPro" id="IPR011817">
    <property type="entry name" value="Uridylate_kinase"/>
</dbReference>
<feature type="binding site" evidence="11">
    <location>
        <position position="171"/>
    </location>
    <ligand>
        <name>ATP</name>
        <dbReference type="ChEBI" id="CHEBI:30616"/>
    </ligand>
</feature>
<name>A0A0G7ZNI8_9MOLU</name>
<feature type="binding site" evidence="11">
    <location>
        <position position="55"/>
    </location>
    <ligand>
        <name>ATP</name>
        <dbReference type="ChEBI" id="CHEBI:30616"/>
    </ligand>
</feature>
<dbReference type="EC" id="2.7.4.22" evidence="11"/>
<evidence type="ECO:0000256" key="4">
    <source>
        <dbReference type="ARBA" id="ARBA00022490"/>
    </source>
</evidence>
<evidence type="ECO:0000256" key="1">
    <source>
        <dbReference type="ARBA" id="ARBA00004496"/>
    </source>
</evidence>
<dbReference type="GO" id="GO:0033862">
    <property type="term" value="F:UMP kinase activity"/>
    <property type="evidence" value="ECO:0007669"/>
    <property type="project" value="UniProtKB-EC"/>
</dbReference>
<dbReference type="GO" id="GO:0005737">
    <property type="term" value="C:cytoplasm"/>
    <property type="evidence" value="ECO:0007669"/>
    <property type="project" value="UniProtKB-SubCell"/>
</dbReference>
<comment type="pathway">
    <text evidence="2 11">Pyrimidine metabolism; CTP biosynthesis via de novo pathway; UDP from UMP (UMPK route): step 1/1.</text>
</comment>
<dbReference type="GO" id="GO:0006225">
    <property type="term" value="P:UDP biosynthetic process"/>
    <property type="evidence" value="ECO:0007669"/>
    <property type="project" value="TreeGrafter"/>
</dbReference>
<dbReference type="InterPro" id="IPR015963">
    <property type="entry name" value="Uridylate_kinase_bac"/>
</dbReference>
<dbReference type="GO" id="GO:0044210">
    <property type="term" value="P:'de novo' CTP biosynthetic process"/>
    <property type="evidence" value="ECO:0007669"/>
    <property type="project" value="UniProtKB-UniRule"/>
</dbReference>
<reference evidence="14" key="1">
    <citation type="submission" date="2015-05" db="EMBL/GenBank/DDBJ databases">
        <authorList>
            <person name="Collingro A."/>
        </authorList>
    </citation>
    <scope>NUCLEOTIDE SEQUENCE [LARGE SCALE GENOMIC DNA]</scope>
    <source>
        <strain evidence="14">Ps</strain>
    </source>
</reference>
<comment type="activity regulation">
    <text evidence="11">Inhibited by UTP.</text>
</comment>
<evidence type="ECO:0000313" key="13">
    <source>
        <dbReference type="EMBL" id="CRX37298.1"/>
    </source>
</evidence>
<comment type="caution">
    <text evidence="11">Lacks conserved residue(s) required for the propagation of feature annotation.</text>
</comment>
<keyword evidence="4 11" id="KW-0963">Cytoplasm</keyword>
<dbReference type="UniPathway" id="UPA00159">
    <property type="reaction ID" value="UER00275"/>
</dbReference>
<dbReference type="Proteomes" id="UP000242141">
    <property type="component" value="Unassembled WGS sequence"/>
</dbReference>
<evidence type="ECO:0000256" key="10">
    <source>
        <dbReference type="ARBA" id="ARBA00047767"/>
    </source>
</evidence>
<comment type="subcellular location">
    <subcellularLocation>
        <location evidence="1 11">Cytoplasm</location>
    </subcellularLocation>
</comment>
<feature type="binding site" evidence="11">
    <location>
        <position position="76"/>
    </location>
    <ligand>
        <name>UMP</name>
        <dbReference type="ChEBI" id="CHEBI:57865"/>
    </ligand>
</feature>
<evidence type="ECO:0000256" key="2">
    <source>
        <dbReference type="ARBA" id="ARBA00004791"/>
    </source>
</evidence>
<dbReference type="Gene3D" id="3.40.1160.10">
    <property type="entry name" value="Acetylglutamate kinase-like"/>
    <property type="match status" value="1"/>
</dbReference>
<keyword evidence="9 11" id="KW-0665">Pyrimidine biosynthesis</keyword>
<feature type="binding site" evidence="11">
    <location>
        <position position="54"/>
    </location>
    <ligand>
        <name>UMP</name>
        <dbReference type="ChEBI" id="CHEBI:57865"/>
    </ligand>
</feature>
<evidence type="ECO:0000256" key="8">
    <source>
        <dbReference type="ARBA" id="ARBA00022840"/>
    </source>
</evidence>
<organism evidence="13 14">
    <name type="scientific">Candidatus Hepatoplasma crinochetorum</name>
    <dbReference type="NCBI Taxonomy" id="295596"/>
    <lineage>
        <taxon>Bacteria</taxon>
        <taxon>Bacillati</taxon>
        <taxon>Mycoplasmatota</taxon>
        <taxon>Mollicutes</taxon>
        <taxon>Candidatus Hepatoplasmataceae</taxon>
        <taxon>Candidatus Hepatoplasma</taxon>
    </lineage>
</organism>
<keyword evidence="8 11" id="KW-0067">ATP-binding</keyword>